<accession>A0A521C0P0</accession>
<dbReference type="InterPro" id="IPR015943">
    <property type="entry name" value="WD40/YVTN_repeat-like_dom_sf"/>
</dbReference>
<dbReference type="InterPro" id="IPR026444">
    <property type="entry name" value="Secre_tail"/>
</dbReference>
<dbReference type="SUPFAM" id="SSF63829">
    <property type="entry name" value="Calcium-dependent phosphotriesterase"/>
    <property type="match status" value="2"/>
</dbReference>
<feature type="domain" description="Secretion system C-terminal sorting" evidence="3">
    <location>
        <begin position="727"/>
        <end position="804"/>
    </location>
</feature>
<dbReference type="Gene3D" id="2.130.10.10">
    <property type="entry name" value="YVTN repeat-like/Quinoprotein amine dehydrogenase"/>
    <property type="match status" value="3"/>
</dbReference>
<keyword evidence="5" id="KW-1185">Reference proteome</keyword>
<evidence type="ECO:0000259" key="3">
    <source>
        <dbReference type="Pfam" id="PF18962"/>
    </source>
</evidence>
<name>A0A521C0P0_9BACT</name>
<keyword evidence="2" id="KW-0732">Signal</keyword>
<evidence type="ECO:0000313" key="4">
    <source>
        <dbReference type="EMBL" id="SMO52944.1"/>
    </source>
</evidence>
<dbReference type="Gene3D" id="2.60.40.4070">
    <property type="match status" value="1"/>
</dbReference>
<evidence type="ECO:0000256" key="1">
    <source>
        <dbReference type="SAM" id="MobiDB-lite"/>
    </source>
</evidence>
<dbReference type="Pfam" id="PF18962">
    <property type="entry name" value="Por_Secre_tail"/>
    <property type="match status" value="1"/>
</dbReference>
<dbReference type="EMBL" id="FXTP01000004">
    <property type="protein sequence ID" value="SMO52944.1"/>
    <property type="molecule type" value="Genomic_DNA"/>
</dbReference>
<dbReference type="OrthoDB" id="1081439at2"/>
<dbReference type="AlphaFoldDB" id="A0A521C0P0"/>
<gene>
    <name evidence="4" type="ORF">SAMN06265219_10446</name>
</gene>
<proteinExistence type="predicted"/>
<evidence type="ECO:0000313" key="5">
    <source>
        <dbReference type="Proteomes" id="UP000317557"/>
    </source>
</evidence>
<dbReference type="PROSITE" id="PS51257">
    <property type="entry name" value="PROKAR_LIPOPROTEIN"/>
    <property type="match status" value="1"/>
</dbReference>
<reference evidence="4 5" key="1">
    <citation type="submission" date="2017-05" db="EMBL/GenBank/DDBJ databases">
        <authorList>
            <person name="Varghese N."/>
            <person name="Submissions S."/>
        </authorList>
    </citation>
    <scope>NUCLEOTIDE SEQUENCE [LARGE SCALE GENOMIC DNA]</scope>
    <source>
        <strain evidence="4 5">DSM 21985</strain>
    </source>
</reference>
<feature type="region of interest" description="Disordered" evidence="1">
    <location>
        <begin position="49"/>
        <end position="74"/>
    </location>
</feature>
<evidence type="ECO:0000256" key="2">
    <source>
        <dbReference type="SAM" id="SignalP"/>
    </source>
</evidence>
<organism evidence="4 5">
    <name type="scientific">Gracilimonas mengyeensis</name>
    <dbReference type="NCBI Taxonomy" id="1302730"/>
    <lineage>
        <taxon>Bacteria</taxon>
        <taxon>Pseudomonadati</taxon>
        <taxon>Balneolota</taxon>
        <taxon>Balneolia</taxon>
        <taxon>Balneolales</taxon>
        <taxon>Balneolaceae</taxon>
        <taxon>Gracilimonas</taxon>
    </lineage>
</organism>
<feature type="compositionally biased region" description="Polar residues" evidence="1">
    <location>
        <begin position="52"/>
        <end position="62"/>
    </location>
</feature>
<sequence length="807" mass="90506">MKPYRLLLLLSCVLLIAYACHIPAQAQQFQLPLLDKKELLENRHLERASSAYKPSQTTSVGNNEEIGAHLTPRNTGENSLSSYYNVNGFADSQGRYYFMSSGYANYAVDILDGSTWSHLEVGEELAGPPLDMIEVQNGNIWVLTNYGAYQYDSNWEEISSYQLADSDTMSNQMQQGILDSQGRLWIYHQPDYSNNYDPETGQQEQVLEKIGGISVYDPDQETVIARSDTMDYEIIDNLSLAGAREMTVDDDGRVWVVVQPTDSTSSGIAVFEPSLNYVQSFTPDNSNLGDDIIAIAADYNGTVWGSLADSSIAYYEYSKWNNYDDTSEIFDSYCVDLTLGSDNQLYCAQEGSNVLVYDGSSWSEMPEIVDGQDFSAIETIVSNQDGSDMFLKNTSEKAGVFLKEEDTWAFYSTWSDNGLFSNVILGLSVDEKNGLWASGFYGTSYFDGTDWTYYDETDGLADKYSWKIHAASDGTVWFGTTGDDLSYLEEGEFHIVDEYPGFYGEGMYEDRDGNMWFGHYQTEDGGILMYDGEDFTHFPMDTRTIGGVVLSFAQGPDDFIYATSSTSTGLHLIQYDGDEWSKWSPYPDSVLTVGYTKLAADQEHNLWFLDEDGLRKWDGENLATYQFPEGKETGATEAMEVDSDGNIWMELSNRNNVSVGVFKVDEEEWVIHDLPNSQGIYDIKHDGNGNTWIASYPNGIYKFNAGITVPTESEPDTPERFTLEQNYPNPFNPTTNIVYNLPEAVNGITVSVYNVLGKKVATLVNGETQSAGQHQVTFDATEFSSGVYFYRIESKQFTTSKKMMLIK</sequence>
<dbReference type="Proteomes" id="UP000317557">
    <property type="component" value="Unassembled WGS sequence"/>
</dbReference>
<feature type="chain" id="PRO_5021841182" evidence="2">
    <location>
        <begin position="27"/>
        <end position="807"/>
    </location>
</feature>
<dbReference type="NCBIfam" id="TIGR04183">
    <property type="entry name" value="Por_Secre_tail"/>
    <property type="match status" value="1"/>
</dbReference>
<protein>
    <submittedName>
        <fullName evidence="4">Por secretion system C-terminal sorting domain-containing protein</fullName>
    </submittedName>
</protein>
<feature type="signal peptide" evidence="2">
    <location>
        <begin position="1"/>
        <end position="26"/>
    </location>
</feature>